<gene>
    <name evidence="2" type="ORF">V6N11_040141</name>
</gene>
<evidence type="ECO:0000313" key="2">
    <source>
        <dbReference type="EMBL" id="KAK9012071.1"/>
    </source>
</evidence>
<keyword evidence="1" id="KW-1133">Transmembrane helix</keyword>
<reference evidence="2 3" key="1">
    <citation type="journal article" date="2024" name="G3 (Bethesda)">
        <title>Genome assembly of Hibiscus sabdariffa L. provides insights into metabolisms of medicinal natural products.</title>
        <authorList>
            <person name="Kim T."/>
        </authorList>
    </citation>
    <scope>NUCLEOTIDE SEQUENCE [LARGE SCALE GENOMIC DNA]</scope>
    <source>
        <strain evidence="2">TK-2024</strain>
        <tissue evidence="2">Old leaves</tissue>
    </source>
</reference>
<protein>
    <submittedName>
        <fullName evidence="2">Uncharacterized protein</fullName>
    </submittedName>
</protein>
<keyword evidence="1" id="KW-0472">Membrane</keyword>
<comment type="caution">
    <text evidence="2">The sequence shown here is derived from an EMBL/GenBank/DDBJ whole genome shotgun (WGS) entry which is preliminary data.</text>
</comment>
<dbReference type="EMBL" id="JBBPBN010000022">
    <property type="protein sequence ID" value="KAK9012071.1"/>
    <property type="molecule type" value="Genomic_DNA"/>
</dbReference>
<accession>A0ABR2RGL1</accession>
<dbReference type="Proteomes" id="UP001396334">
    <property type="component" value="Unassembled WGS sequence"/>
</dbReference>
<keyword evidence="3" id="KW-1185">Reference proteome</keyword>
<organism evidence="2 3">
    <name type="scientific">Hibiscus sabdariffa</name>
    <name type="common">roselle</name>
    <dbReference type="NCBI Taxonomy" id="183260"/>
    <lineage>
        <taxon>Eukaryota</taxon>
        <taxon>Viridiplantae</taxon>
        <taxon>Streptophyta</taxon>
        <taxon>Embryophyta</taxon>
        <taxon>Tracheophyta</taxon>
        <taxon>Spermatophyta</taxon>
        <taxon>Magnoliopsida</taxon>
        <taxon>eudicotyledons</taxon>
        <taxon>Gunneridae</taxon>
        <taxon>Pentapetalae</taxon>
        <taxon>rosids</taxon>
        <taxon>malvids</taxon>
        <taxon>Malvales</taxon>
        <taxon>Malvaceae</taxon>
        <taxon>Malvoideae</taxon>
        <taxon>Hibiscus</taxon>
    </lineage>
</organism>
<sequence length="345" mass="39526">MGFPLNPRQFPHVHPIDVSTLFHYLFLSSSQNQWKCCSHIFLVVCRSPIEWQRRSFYEFGLKEGDGEKRAAKGRRPNLTVSRRGLSLSGGVLVSFCSGFSPGSIVFYLLSFRMKKGQIGYEFITVFNIKVRRNLSFILALGVGSEPGSLIFADVVAVKFQKILEFQDLREDVRGRFGVSTVVRSHWLAMKNEGVHQRKRVKGRWALSSPGFWFYFPSPSLSADSCDCTRDIDFIWSSYYYPLSGLKSNHIEIWMDLFRLLLVMAVLLVPHKKSLQSMHACKALELLSFSRANIQIFRDGVPFTFIFTAQFSIHGNDRVKPLIAISFLGFRREKKRDLCSSSLDFC</sequence>
<evidence type="ECO:0000256" key="1">
    <source>
        <dbReference type="SAM" id="Phobius"/>
    </source>
</evidence>
<name>A0ABR2RGL1_9ROSI</name>
<keyword evidence="1" id="KW-0812">Transmembrane</keyword>
<feature type="transmembrane region" description="Helical" evidence="1">
    <location>
        <begin position="84"/>
        <end position="109"/>
    </location>
</feature>
<evidence type="ECO:0000313" key="3">
    <source>
        <dbReference type="Proteomes" id="UP001396334"/>
    </source>
</evidence>
<proteinExistence type="predicted"/>